<name>A0A345IHN9_9DEIO</name>
<organism evidence="1 2">
    <name type="scientific">Deinococcus wulumuqiensis</name>
    <dbReference type="NCBI Taxonomy" id="980427"/>
    <lineage>
        <taxon>Bacteria</taxon>
        <taxon>Thermotogati</taxon>
        <taxon>Deinococcota</taxon>
        <taxon>Deinococci</taxon>
        <taxon>Deinococcales</taxon>
        <taxon>Deinococcaceae</taxon>
        <taxon>Deinococcus</taxon>
    </lineage>
</organism>
<dbReference type="EMBL" id="CP031158">
    <property type="protein sequence ID" value="AXG99211.1"/>
    <property type="molecule type" value="Genomic_DNA"/>
</dbReference>
<dbReference type="KEGG" id="dwu:DVJ83_08640"/>
<accession>A0A345IHN9</accession>
<proteinExistence type="predicted"/>
<evidence type="ECO:0000313" key="2">
    <source>
        <dbReference type="Proteomes" id="UP000253744"/>
    </source>
</evidence>
<gene>
    <name evidence="1" type="ORF">DVJ83_08640</name>
</gene>
<reference evidence="1 2" key="1">
    <citation type="submission" date="2018-07" db="EMBL/GenBank/DDBJ databases">
        <title>Complete Genome and Methylome Analysis of Deinococcus wulumuqiensis NEB 479.</title>
        <authorList>
            <person name="Fomenkov A."/>
            <person name="Luyten Y."/>
            <person name="Vincze T."/>
            <person name="Anton B.P."/>
            <person name="Clark T."/>
            <person name="Roberts R.J."/>
            <person name="Morgan R.D."/>
        </authorList>
    </citation>
    <scope>NUCLEOTIDE SEQUENCE [LARGE SCALE GENOMIC DNA]</scope>
    <source>
        <strain evidence="1 2">NEB 479</strain>
    </source>
</reference>
<dbReference type="RefSeq" id="WP_114672070.1">
    <property type="nucleotide sequence ID" value="NZ_CP031158.1"/>
</dbReference>
<protein>
    <submittedName>
        <fullName evidence="1">Uncharacterized protein</fullName>
    </submittedName>
</protein>
<dbReference type="AlphaFoldDB" id="A0A345IHN9"/>
<dbReference type="Proteomes" id="UP000253744">
    <property type="component" value="Chromosome"/>
</dbReference>
<sequence>MLITQIQDLDGGRFAGDHDPDERGYQVACVLDGRDLIVDSCDGMPFGANELRPSRDVRTVRVWAAHTEHEPSCVRWVADDEGFAHYLAEDVWVEISGED</sequence>
<evidence type="ECO:0000313" key="1">
    <source>
        <dbReference type="EMBL" id="AXG99211.1"/>
    </source>
</evidence>